<dbReference type="AlphaFoldDB" id="A0A8S0R582"/>
<organism evidence="2 3">
    <name type="scientific">Olea europaea subsp. europaea</name>
    <dbReference type="NCBI Taxonomy" id="158383"/>
    <lineage>
        <taxon>Eukaryota</taxon>
        <taxon>Viridiplantae</taxon>
        <taxon>Streptophyta</taxon>
        <taxon>Embryophyta</taxon>
        <taxon>Tracheophyta</taxon>
        <taxon>Spermatophyta</taxon>
        <taxon>Magnoliopsida</taxon>
        <taxon>eudicotyledons</taxon>
        <taxon>Gunneridae</taxon>
        <taxon>Pentapetalae</taxon>
        <taxon>asterids</taxon>
        <taxon>lamiids</taxon>
        <taxon>Lamiales</taxon>
        <taxon>Oleaceae</taxon>
        <taxon>Oleeae</taxon>
        <taxon>Olea</taxon>
    </lineage>
</organism>
<evidence type="ECO:0000313" key="2">
    <source>
        <dbReference type="EMBL" id="CAA2974453.1"/>
    </source>
</evidence>
<proteinExistence type="predicted"/>
<feature type="region of interest" description="Disordered" evidence="1">
    <location>
        <begin position="94"/>
        <end position="125"/>
    </location>
</feature>
<accession>A0A8S0R582</accession>
<gene>
    <name evidence="2" type="ORF">OLEA9_A116932</name>
</gene>
<keyword evidence="3" id="KW-1185">Reference proteome</keyword>
<reference evidence="2 3" key="1">
    <citation type="submission" date="2019-12" db="EMBL/GenBank/DDBJ databases">
        <authorList>
            <person name="Alioto T."/>
            <person name="Alioto T."/>
            <person name="Gomez Garrido J."/>
        </authorList>
    </citation>
    <scope>NUCLEOTIDE SEQUENCE [LARGE SCALE GENOMIC DNA]</scope>
</reference>
<evidence type="ECO:0000256" key="1">
    <source>
        <dbReference type="SAM" id="MobiDB-lite"/>
    </source>
</evidence>
<dbReference type="OrthoDB" id="781489at2759"/>
<protein>
    <submittedName>
        <fullName evidence="2">Uncharacterized protein</fullName>
    </submittedName>
</protein>
<sequence length="184" mass="20391">MEEVKVKKRGRDGSEEETVSVIDLPEVKRLREELLDSLGDDDSELCTESQDLDSFMKSFEEEIMGSPSPTLDLKSGPEESQPDLEYLLEASDHELGLPPSTGSPVGVLSDEKTELGRVSSDSSELGGELWEFPSYDSYEFGIGGTDTYSNSSNGEYVALDELFDYSDMGFGFNDFEWKPELPAQ</sequence>
<dbReference type="PANTHER" id="PTHR34539">
    <property type="entry name" value="T6J4.11 PROTEIN"/>
    <property type="match status" value="1"/>
</dbReference>
<dbReference type="Proteomes" id="UP000594638">
    <property type="component" value="Unassembled WGS sequence"/>
</dbReference>
<dbReference type="PANTHER" id="PTHR34539:SF19">
    <property type="entry name" value="T6J4.11 PROTEIN"/>
    <property type="match status" value="1"/>
</dbReference>
<dbReference type="EMBL" id="CACTIH010002174">
    <property type="protein sequence ID" value="CAA2974453.1"/>
    <property type="molecule type" value="Genomic_DNA"/>
</dbReference>
<name>A0A8S0R582_OLEEU</name>
<evidence type="ECO:0000313" key="3">
    <source>
        <dbReference type="Proteomes" id="UP000594638"/>
    </source>
</evidence>
<comment type="caution">
    <text evidence="2">The sequence shown here is derived from an EMBL/GenBank/DDBJ whole genome shotgun (WGS) entry which is preliminary data.</text>
</comment>
<dbReference type="Gramene" id="OE9A116932T1">
    <property type="protein sequence ID" value="OE9A116932C1"/>
    <property type="gene ID" value="OE9A116932"/>
</dbReference>